<dbReference type="InterPro" id="IPR017978">
    <property type="entry name" value="GPCR_3_C"/>
</dbReference>
<dbReference type="GO" id="GO:0004930">
    <property type="term" value="F:G protein-coupled receptor activity"/>
    <property type="evidence" value="ECO:0007669"/>
    <property type="project" value="UniProtKB-KW"/>
</dbReference>
<feature type="transmembrane region" description="Helical" evidence="16">
    <location>
        <begin position="618"/>
        <end position="641"/>
    </location>
</feature>
<comment type="similarity">
    <text evidence="2">Belongs to the G-protein coupled receptor 3 family.</text>
</comment>
<evidence type="ECO:0000256" key="17">
    <source>
        <dbReference type="SAM" id="SignalP"/>
    </source>
</evidence>
<dbReference type="Gene3D" id="3.40.50.2300">
    <property type="match status" value="2"/>
</dbReference>
<keyword evidence="4" id="KW-1003">Cell membrane</keyword>
<keyword evidence="12" id="KW-0675">Receptor</keyword>
<dbReference type="GO" id="GO:0007608">
    <property type="term" value="P:sensory perception of smell"/>
    <property type="evidence" value="ECO:0007669"/>
    <property type="project" value="UniProtKB-KW"/>
</dbReference>
<feature type="transmembrane region" description="Helical" evidence="16">
    <location>
        <begin position="771"/>
        <end position="793"/>
    </location>
</feature>
<dbReference type="PROSITE" id="PS50259">
    <property type="entry name" value="G_PROTEIN_RECEP_F3_4"/>
    <property type="match status" value="1"/>
</dbReference>
<accession>A0A665T666</accession>
<keyword evidence="6" id="KW-0716">Sensory transduction</keyword>
<keyword evidence="14" id="KW-0807">Transducer</keyword>
<organism evidence="19 20">
    <name type="scientific">Echeneis naucrates</name>
    <name type="common">Live sharksucker</name>
    <dbReference type="NCBI Taxonomy" id="173247"/>
    <lineage>
        <taxon>Eukaryota</taxon>
        <taxon>Metazoa</taxon>
        <taxon>Chordata</taxon>
        <taxon>Craniata</taxon>
        <taxon>Vertebrata</taxon>
        <taxon>Euteleostomi</taxon>
        <taxon>Actinopterygii</taxon>
        <taxon>Neopterygii</taxon>
        <taxon>Teleostei</taxon>
        <taxon>Neoteleostei</taxon>
        <taxon>Acanthomorphata</taxon>
        <taxon>Carangaria</taxon>
        <taxon>Carangiformes</taxon>
        <taxon>Echeneidae</taxon>
        <taxon>Echeneis</taxon>
    </lineage>
</organism>
<feature type="transmembrane region" description="Helical" evidence="16">
    <location>
        <begin position="737"/>
        <end position="759"/>
    </location>
</feature>
<dbReference type="InterPro" id="IPR038550">
    <property type="entry name" value="GPCR_3_9-Cys_sf"/>
</dbReference>
<evidence type="ECO:0000256" key="4">
    <source>
        <dbReference type="ARBA" id="ARBA00022475"/>
    </source>
</evidence>
<evidence type="ECO:0000256" key="1">
    <source>
        <dbReference type="ARBA" id="ARBA00004651"/>
    </source>
</evidence>
<keyword evidence="10 16" id="KW-0472">Membrane</keyword>
<evidence type="ECO:0000256" key="16">
    <source>
        <dbReference type="SAM" id="Phobius"/>
    </source>
</evidence>
<dbReference type="GeneID" id="115044901"/>
<evidence type="ECO:0000256" key="2">
    <source>
        <dbReference type="ARBA" id="ARBA00007242"/>
    </source>
</evidence>
<dbReference type="Ensembl" id="ENSENLT00000005900.1">
    <property type="protein sequence ID" value="ENSENLP00000005625.1"/>
    <property type="gene ID" value="ENSENLG00000002741.1"/>
</dbReference>
<evidence type="ECO:0000256" key="10">
    <source>
        <dbReference type="ARBA" id="ARBA00023136"/>
    </source>
</evidence>
<evidence type="ECO:0000256" key="3">
    <source>
        <dbReference type="ARBA" id="ARBA00011748"/>
    </source>
</evidence>
<dbReference type="GO" id="GO:0005886">
    <property type="term" value="C:plasma membrane"/>
    <property type="evidence" value="ECO:0007669"/>
    <property type="project" value="UniProtKB-SubCell"/>
</dbReference>
<sequence length="914" mass="101581">MPWTALIICSHLTLLTVILETGQAAAENDTRVPAATAPGDVIIGGMFSIHEDVEKRKKGSFEPQIQPCVRFKNRGLVHTLAMINAIEVMNKQPQLRAVNITLGYRITDSCSDVSTALRATTDFLKQGQCHAGSSNCGQPIMAIIGAALSETSIAIARQLTLQMVPQISCTSTAVSLSDKSRFPAFMRTIPNDLHQTAAMAHLLECNNWTWVGIIITDGSYGRSALESFTSSASNKSICVAFKWILPVFVTSEGVSYAIKQTATEILQNPKVKVIVSFAKASHMEALFEELKNQTRSKGNSMELMKRVWVASDSWSLSMSVLQKITLKEIGYVVGFTFKNGNVSSFKDYLSKMDADGHRNTDNNPFLQQFYTQLNDSRFSTDAELVSEGVKLLKKETDNDTILSLEMAVSAIAQAVASVCKKEDCKTPGKVQPWKVNKALSKQEFELQGKIYMFDSNGDINQGYEVVMWQSNGREVDVHNFVAEYDLNTNSFHYTNRSTIQKFINLKNIFSKCSNSCKPGQSKKTAEGQHTCCYECINCAKNYYSNGIDMDQCLTCDEGKEWSDEGSSNCTPKAQIYFSWHDGFAVVLLTFAAMGIVLVFMVSALFFHKRATPVVKAAGGPLSQVILFSLVISYVSAVLFVGRPNGIQCKAQQMMFGISFTLCISCILVKSLRILMAFQLNPAVQVVLRQVHKPYVTVGIVVGLQVVICICWLALRSPSKEILNLPKTLLERCNKGSYVAFGVMLGYIAILAFVCFICAFKGRKLPQHYNEAKFITFSTLLFLISWLLFIPIYVTTPGRYISAVEMTVILISNYSILSCHFFPKCFTMLFKKEKNTESAFRKNLYEYSNKSVDSVSWSSWSESQSSSQHVIISTLSPVVPPAKSAVVTDCKDTTTFKGLYRGQHSWHCHSRRSSI</sequence>
<dbReference type="AlphaFoldDB" id="A0A665T666"/>
<evidence type="ECO:0000256" key="14">
    <source>
        <dbReference type="ARBA" id="ARBA00023224"/>
    </source>
</evidence>
<dbReference type="InterPro" id="IPR011500">
    <property type="entry name" value="GPCR_3_9-Cys_dom"/>
</dbReference>
<dbReference type="Proteomes" id="UP000472264">
    <property type="component" value="Chromosome 6"/>
</dbReference>
<evidence type="ECO:0000313" key="20">
    <source>
        <dbReference type="Proteomes" id="UP000472264"/>
    </source>
</evidence>
<dbReference type="PANTHER" id="PTHR24061">
    <property type="entry name" value="CALCIUM-SENSING RECEPTOR-RELATED"/>
    <property type="match status" value="1"/>
</dbReference>
<dbReference type="InParanoid" id="A0A665T666"/>
<dbReference type="RefSeq" id="XP_029360085.1">
    <property type="nucleotide sequence ID" value="XM_029504225.1"/>
</dbReference>
<evidence type="ECO:0000256" key="13">
    <source>
        <dbReference type="ARBA" id="ARBA00023180"/>
    </source>
</evidence>
<comment type="subcellular location">
    <subcellularLocation>
        <location evidence="1">Cell membrane</location>
        <topology evidence="1">Multi-pass membrane protein</topology>
    </subcellularLocation>
</comment>
<feature type="transmembrane region" description="Helical" evidence="16">
    <location>
        <begin position="694"/>
        <end position="714"/>
    </location>
</feature>
<keyword evidence="7 17" id="KW-0732">Signal</keyword>
<dbReference type="InterPro" id="IPR001828">
    <property type="entry name" value="ANF_lig-bd_rcpt"/>
</dbReference>
<evidence type="ECO:0000256" key="15">
    <source>
        <dbReference type="ARBA" id="ARBA00039774"/>
    </source>
</evidence>
<evidence type="ECO:0000259" key="18">
    <source>
        <dbReference type="PROSITE" id="PS50259"/>
    </source>
</evidence>
<reference evidence="19" key="2">
    <citation type="submission" date="2025-08" db="UniProtKB">
        <authorList>
            <consortium name="Ensembl"/>
        </authorList>
    </citation>
    <scope>IDENTIFICATION</scope>
</reference>
<dbReference type="OMA" id="ASPHTCC"/>
<feature type="transmembrane region" description="Helical" evidence="16">
    <location>
        <begin position="653"/>
        <end position="674"/>
    </location>
</feature>
<reference evidence="19" key="3">
    <citation type="submission" date="2025-09" db="UniProtKB">
        <authorList>
            <consortium name="Ensembl"/>
        </authorList>
    </citation>
    <scope>IDENTIFICATION</scope>
</reference>
<dbReference type="PRINTS" id="PR00248">
    <property type="entry name" value="GPCRMGR"/>
</dbReference>
<feature type="signal peptide" evidence="17">
    <location>
        <begin position="1"/>
        <end position="26"/>
    </location>
</feature>
<evidence type="ECO:0000256" key="6">
    <source>
        <dbReference type="ARBA" id="ARBA00022725"/>
    </source>
</evidence>
<comment type="subunit">
    <text evidence="3">Homodimer; disulfide-linked.</text>
</comment>
<dbReference type="OrthoDB" id="425344at2759"/>
<keyword evidence="5 16" id="KW-0812">Transmembrane</keyword>
<dbReference type="Pfam" id="PF00003">
    <property type="entry name" value="7tm_3"/>
    <property type="match status" value="1"/>
</dbReference>
<feature type="transmembrane region" description="Helical" evidence="16">
    <location>
        <begin position="799"/>
        <end position="821"/>
    </location>
</feature>
<keyword evidence="20" id="KW-1185">Reference proteome</keyword>
<feature type="chain" id="PRO_5025582695" description="G-protein coupled receptor family C group 6 member A" evidence="17">
    <location>
        <begin position="27"/>
        <end position="914"/>
    </location>
</feature>
<dbReference type="CTD" id="222545"/>
<dbReference type="InterPro" id="IPR000068">
    <property type="entry name" value="GPCR_3_Ca_sens_rcpt-rel"/>
</dbReference>
<dbReference type="Pfam" id="PF01094">
    <property type="entry name" value="ANF_receptor"/>
    <property type="match status" value="1"/>
</dbReference>
<protein>
    <recommendedName>
        <fullName evidence="15">G-protein coupled receptor family C group 6 member A</fullName>
    </recommendedName>
</protein>
<evidence type="ECO:0000256" key="8">
    <source>
        <dbReference type="ARBA" id="ARBA00022989"/>
    </source>
</evidence>
<name>A0A665T666_ECHNA</name>
<keyword evidence="13" id="KW-0325">Glycoprotein</keyword>
<evidence type="ECO:0000256" key="9">
    <source>
        <dbReference type="ARBA" id="ARBA00023040"/>
    </source>
</evidence>
<feature type="domain" description="G-protein coupled receptors family 3 profile" evidence="18">
    <location>
        <begin position="583"/>
        <end position="843"/>
    </location>
</feature>
<evidence type="ECO:0000256" key="7">
    <source>
        <dbReference type="ARBA" id="ARBA00022729"/>
    </source>
</evidence>
<keyword evidence="11" id="KW-1015">Disulfide bond</keyword>
<reference evidence="19" key="1">
    <citation type="submission" date="2021-04" db="EMBL/GenBank/DDBJ databases">
        <authorList>
            <consortium name="Wellcome Sanger Institute Data Sharing"/>
        </authorList>
    </citation>
    <scope>NUCLEOTIDE SEQUENCE [LARGE SCALE GENOMIC DNA]</scope>
</reference>
<dbReference type="Gene3D" id="2.10.50.30">
    <property type="entry name" value="GPCR, family 3, nine cysteines domain"/>
    <property type="match status" value="1"/>
</dbReference>
<dbReference type="Pfam" id="PF07562">
    <property type="entry name" value="NCD3G"/>
    <property type="match status" value="1"/>
</dbReference>
<dbReference type="FunCoup" id="A0A665T666">
    <property type="interactions" value="1027"/>
</dbReference>
<evidence type="ECO:0000256" key="12">
    <source>
        <dbReference type="ARBA" id="ARBA00023170"/>
    </source>
</evidence>
<dbReference type="InterPro" id="IPR028082">
    <property type="entry name" value="Peripla_BP_I"/>
</dbReference>
<evidence type="ECO:0000256" key="11">
    <source>
        <dbReference type="ARBA" id="ARBA00023157"/>
    </source>
</evidence>
<dbReference type="InterPro" id="IPR000337">
    <property type="entry name" value="GPCR_3"/>
</dbReference>
<feature type="transmembrane region" description="Helical" evidence="16">
    <location>
        <begin position="582"/>
        <end position="606"/>
    </location>
</feature>
<dbReference type="SUPFAM" id="SSF53822">
    <property type="entry name" value="Periplasmic binding protein-like I"/>
    <property type="match status" value="1"/>
</dbReference>
<dbReference type="FunFam" id="3.40.50.2300:FF:000152">
    <property type="entry name" value="G protein-coupled receptor class C group 6 member A"/>
    <property type="match status" value="1"/>
</dbReference>
<keyword evidence="6" id="KW-0552">Olfaction</keyword>
<dbReference type="FunFam" id="2.10.50.30:FF:000004">
    <property type="entry name" value="Taste receptor type 1 member 3-like protein"/>
    <property type="match status" value="1"/>
</dbReference>
<keyword evidence="8 16" id="KW-1133">Transmembrane helix</keyword>
<proteinExistence type="inferred from homology"/>
<evidence type="ECO:0000256" key="5">
    <source>
        <dbReference type="ARBA" id="ARBA00022692"/>
    </source>
</evidence>
<keyword evidence="9" id="KW-0297">G-protein coupled receptor</keyword>
<dbReference type="PANTHER" id="PTHR24061:SF5">
    <property type="entry name" value="G-PROTEIN COUPLED RECEPTOR FAMILY C GROUP 6 MEMBER A"/>
    <property type="match status" value="1"/>
</dbReference>
<gene>
    <name evidence="19" type="primary">gprc6a</name>
</gene>
<evidence type="ECO:0000313" key="19">
    <source>
        <dbReference type="Ensembl" id="ENSENLP00000005625.1"/>
    </source>
</evidence>